<dbReference type="Pfam" id="PF13343">
    <property type="entry name" value="SBP_bac_6"/>
    <property type="match status" value="1"/>
</dbReference>
<dbReference type="Proteomes" id="UP000315947">
    <property type="component" value="Chromosome"/>
</dbReference>
<gene>
    <name evidence="2" type="ORF">FM037_14170</name>
</gene>
<proteinExistence type="predicted"/>
<protein>
    <submittedName>
        <fullName evidence="2">Extracellular solute-binding protein</fullName>
    </submittedName>
</protein>
<dbReference type="SUPFAM" id="SSF53850">
    <property type="entry name" value="Periplasmic binding protein-like II"/>
    <property type="match status" value="1"/>
</dbReference>
<accession>A0ABX5X5Q4</accession>
<evidence type="ECO:0000256" key="1">
    <source>
        <dbReference type="ARBA" id="ARBA00022729"/>
    </source>
</evidence>
<evidence type="ECO:0000313" key="2">
    <source>
        <dbReference type="EMBL" id="QDO86678.1"/>
    </source>
</evidence>
<evidence type="ECO:0000313" key="3">
    <source>
        <dbReference type="Proteomes" id="UP000315947"/>
    </source>
</evidence>
<reference evidence="2 3" key="1">
    <citation type="submission" date="2019-07" db="EMBL/GenBank/DDBJ databases">
        <title>Shewanella sp. YLB-06 whole genomic sequence.</title>
        <authorList>
            <person name="Yu L."/>
        </authorList>
    </citation>
    <scope>NUCLEOTIDE SEQUENCE [LARGE SCALE GENOMIC DNA]</scope>
    <source>
        <strain evidence="2 3">YLB-06</strain>
    </source>
</reference>
<organism evidence="2 3">
    <name type="scientific">Shewanella psychropiezotolerans</name>
    <dbReference type="NCBI Taxonomy" id="2593655"/>
    <lineage>
        <taxon>Bacteria</taxon>
        <taxon>Pseudomonadati</taxon>
        <taxon>Pseudomonadota</taxon>
        <taxon>Gammaproteobacteria</taxon>
        <taxon>Alteromonadales</taxon>
        <taxon>Shewanellaceae</taxon>
        <taxon>Shewanella</taxon>
    </lineage>
</organism>
<sequence length="380" mass="43616">MTFPSAILIVLTLIFTLLFAKETQADHWLRVLTWEGYVTPEDVDKVNTLLDEKGYKYKIDIVAPYAQGAEQMFDIIRAKQCDITFLTLFFIKMQKEKTAKLIQAIDIHSPRLTNYAYLYPNLTGLDMGMNSKNQPLYIPWGGGIYGFYIDKNKVMEDEVPESVDALWQDEWQNKFSLNQSQEWYNLGLALMRQGLSPFSLYEALLEEDRQVVRKISDPKGVTQQQLSSLYRAAGDFWKTSPKFHKDLLIVSSWGPEIHAENEKGANWQLIDFKEGHMAWLDTINFVKGLKGRKLEAAEIFANYFISKQVQTRVSRELSMVPASKLAPVNTMLGDASKILKGNMFVPPYDHSSYEIMKKMTNKANLDANQDASQVSFFPFH</sequence>
<dbReference type="Gene3D" id="3.40.190.10">
    <property type="entry name" value="Periplasmic binding protein-like II"/>
    <property type="match status" value="2"/>
</dbReference>
<name>A0ABX5X5Q4_9GAMM</name>
<keyword evidence="1" id="KW-0732">Signal</keyword>
<dbReference type="PANTHER" id="PTHR30006:SF2">
    <property type="entry name" value="ABC TRANSPORTER SUBSTRATE-BINDING PROTEIN"/>
    <property type="match status" value="1"/>
</dbReference>
<keyword evidence="3" id="KW-1185">Reference proteome</keyword>
<dbReference type="PANTHER" id="PTHR30006">
    <property type="entry name" value="THIAMINE-BINDING PERIPLASMIC PROTEIN-RELATED"/>
    <property type="match status" value="1"/>
</dbReference>
<dbReference type="EMBL" id="CP041614">
    <property type="protein sequence ID" value="QDO86678.1"/>
    <property type="molecule type" value="Genomic_DNA"/>
</dbReference>